<protein>
    <recommendedName>
        <fullName evidence="5">protein adenylyltransferase</fullName>
        <ecNumber evidence="5">2.7.7.108</ecNumber>
    </recommendedName>
</protein>
<evidence type="ECO:0000256" key="3">
    <source>
        <dbReference type="ARBA" id="ARBA00022741"/>
    </source>
</evidence>
<comment type="catalytic activity">
    <reaction evidence="6">
        <text>L-threonyl-[protein] + ATP = 3-O-(5'-adenylyl)-L-threonyl-[protein] + diphosphate</text>
        <dbReference type="Rhea" id="RHEA:54292"/>
        <dbReference type="Rhea" id="RHEA-COMP:11060"/>
        <dbReference type="Rhea" id="RHEA-COMP:13847"/>
        <dbReference type="ChEBI" id="CHEBI:30013"/>
        <dbReference type="ChEBI" id="CHEBI:30616"/>
        <dbReference type="ChEBI" id="CHEBI:33019"/>
        <dbReference type="ChEBI" id="CHEBI:138113"/>
        <dbReference type="EC" id="2.7.7.108"/>
    </reaction>
</comment>
<keyword evidence="10" id="KW-1185">Reference proteome</keyword>
<dbReference type="PROSITE" id="PS51459">
    <property type="entry name" value="FIDO"/>
    <property type="match status" value="1"/>
</dbReference>
<gene>
    <name evidence="9" type="primary">fic</name>
    <name evidence="9" type="ORF">NHP190003_15960</name>
</gene>
<keyword evidence="1" id="KW-0808">Transferase</keyword>
<name>A0ABN6I6R7_9HELI</name>
<dbReference type="Gene3D" id="1.10.3290.10">
    <property type="entry name" value="Fido-like domain"/>
    <property type="match status" value="1"/>
</dbReference>
<dbReference type="EC" id="2.7.7.108" evidence="5"/>
<dbReference type="EMBL" id="AP024815">
    <property type="protein sequence ID" value="BCZ18314.1"/>
    <property type="molecule type" value="Genomic_DNA"/>
</dbReference>
<accession>A0ABN6I6R7</accession>
<feature type="domain" description="Fido" evidence="8">
    <location>
        <begin position="26"/>
        <end position="152"/>
    </location>
</feature>
<dbReference type="PANTHER" id="PTHR39560">
    <property type="entry name" value="PROTEIN ADENYLYLTRANSFERASE FIC-RELATED"/>
    <property type="match status" value="1"/>
</dbReference>
<evidence type="ECO:0000256" key="2">
    <source>
        <dbReference type="ARBA" id="ARBA00022695"/>
    </source>
</evidence>
<comment type="catalytic activity">
    <reaction evidence="7">
        <text>L-tyrosyl-[protein] + ATP = O-(5'-adenylyl)-L-tyrosyl-[protein] + diphosphate</text>
        <dbReference type="Rhea" id="RHEA:54288"/>
        <dbReference type="Rhea" id="RHEA-COMP:10136"/>
        <dbReference type="Rhea" id="RHEA-COMP:13846"/>
        <dbReference type="ChEBI" id="CHEBI:30616"/>
        <dbReference type="ChEBI" id="CHEBI:33019"/>
        <dbReference type="ChEBI" id="CHEBI:46858"/>
        <dbReference type="ChEBI" id="CHEBI:83624"/>
        <dbReference type="EC" id="2.7.7.108"/>
    </reaction>
</comment>
<keyword evidence="9" id="KW-0614">Plasmid</keyword>
<proteinExistence type="predicted"/>
<dbReference type="PANTHER" id="PTHR39560:SF1">
    <property type="entry name" value="PROTEIN ADENYLYLTRANSFERASE FIC-RELATED"/>
    <property type="match status" value="1"/>
</dbReference>
<geneLocation type="plasmid" evidence="9 10">
    <name>pNHP190003_1</name>
</geneLocation>
<evidence type="ECO:0000313" key="9">
    <source>
        <dbReference type="EMBL" id="BCZ18314.1"/>
    </source>
</evidence>
<evidence type="ECO:0000256" key="1">
    <source>
        <dbReference type="ARBA" id="ARBA00022679"/>
    </source>
</evidence>
<evidence type="ECO:0000259" key="8">
    <source>
        <dbReference type="PROSITE" id="PS51459"/>
    </source>
</evidence>
<keyword evidence="2" id="KW-0548">Nucleotidyltransferase</keyword>
<dbReference type="RefSeq" id="WP_221281287.1">
    <property type="nucleotide sequence ID" value="NZ_AP024815.1"/>
</dbReference>
<evidence type="ECO:0000256" key="7">
    <source>
        <dbReference type="ARBA" id="ARBA00048696"/>
    </source>
</evidence>
<keyword evidence="3" id="KW-0547">Nucleotide-binding</keyword>
<dbReference type="Pfam" id="PF02661">
    <property type="entry name" value="Fic"/>
    <property type="match status" value="1"/>
</dbReference>
<sequence>MNLDEQSLENARQLFESGDIHKIEVGTSKGLQEIHRALFQGLYDFAGQIRDKNISKGYFKFCSALYLPEALKKIETMPQTNFEEIIEKYVEMNVAHPFMEGNGRATRIWLDCILKKELGLVVDWQFVDKNDYLSAMERSPINDLELKTLLKAHLTDNVHDREVIFKGIAQSYYYEGLTKNL</sequence>
<dbReference type="InterPro" id="IPR003812">
    <property type="entry name" value="Fido"/>
</dbReference>
<organism evidence="9 10">
    <name type="scientific">Helicobacter gastrocanis</name>
    <dbReference type="NCBI Taxonomy" id="2849641"/>
    <lineage>
        <taxon>Bacteria</taxon>
        <taxon>Pseudomonadati</taxon>
        <taxon>Campylobacterota</taxon>
        <taxon>Epsilonproteobacteria</taxon>
        <taxon>Campylobacterales</taxon>
        <taxon>Helicobacteraceae</taxon>
        <taxon>Helicobacter</taxon>
    </lineage>
</organism>
<dbReference type="InterPro" id="IPR036597">
    <property type="entry name" value="Fido-like_dom_sf"/>
</dbReference>
<evidence type="ECO:0000256" key="6">
    <source>
        <dbReference type="ARBA" id="ARBA00047939"/>
    </source>
</evidence>
<evidence type="ECO:0000256" key="5">
    <source>
        <dbReference type="ARBA" id="ARBA00034531"/>
    </source>
</evidence>
<dbReference type="Proteomes" id="UP000826775">
    <property type="component" value="Plasmid pNHP190003_1"/>
</dbReference>
<dbReference type="NCBIfam" id="NF046029">
    <property type="entry name" value="ProtAdlyltaseNmFic"/>
    <property type="match status" value="1"/>
</dbReference>
<evidence type="ECO:0000256" key="4">
    <source>
        <dbReference type="ARBA" id="ARBA00022840"/>
    </source>
</evidence>
<dbReference type="SUPFAM" id="SSF140931">
    <property type="entry name" value="Fic-like"/>
    <property type="match status" value="1"/>
</dbReference>
<keyword evidence="4" id="KW-0067">ATP-binding</keyword>
<reference evidence="9 10" key="1">
    <citation type="submission" date="2021-07" db="EMBL/GenBank/DDBJ databases">
        <title>Novel Helicobacter sp. Isolated from a dog.</title>
        <authorList>
            <person name="Rimbara E."/>
            <person name="Suzuki M."/>
        </authorList>
    </citation>
    <scope>NUCLEOTIDE SEQUENCE [LARGE SCALE GENOMIC DNA]</scope>
    <source>
        <strain evidence="10">NHP19-003</strain>
        <plasmid evidence="9 10">pNHP190003_1</plasmid>
    </source>
</reference>
<evidence type="ECO:0000313" key="10">
    <source>
        <dbReference type="Proteomes" id="UP000826775"/>
    </source>
</evidence>